<keyword evidence="1" id="KW-0238">DNA-binding</keyword>
<dbReference type="SUPFAM" id="SSF47413">
    <property type="entry name" value="lambda repressor-like DNA-binding domains"/>
    <property type="match status" value="1"/>
</dbReference>
<evidence type="ECO:0000313" key="4">
    <source>
        <dbReference type="Proteomes" id="UP001652431"/>
    </source>
</evidence>
<dbReference type="Pfam" id="PF01381">
    <property type="entry name" value="HTH_3"/>
    <property type="match status" value="1"/>
</dbReference>
<dbReference type="PROSITE" id="PS50943">
    <property type="entry name" value="HTH_CROC1"/>
    <property type="match status" value="1"/>
</dbReference>
<dbReference type="InterPro" id="IPR001387">
    <property type="entry name" value="Cro/C1-type_HTH"/>
</dbReference>
<protein>
    <submittedName>
        <fullName evidence="3">Helix-turn-helix domain-containing protein</fullName>
    </submittedName>
</protein>
<dbReference type="PANTHER" id="PTHR46558">
    <property type="entry name" value="TRACRIPTIONAL REGULATORY PROTEIN-RELATED-RELATED"/>
    <property type="match status" value="1"/>
</dbReference>
<dbReference type="EMBL" id="JAOQJU010000003">
    <property type="protein sequence ID" value="MCU6686010.1"/>
    <property type="molecule type" value="Genomic_DNA"/>
</dbReference>
<dbReference type="Proteomes" id="UP001652431">
    <property type="component" value="Unassembled WGS sequence"/>
</dbReference>
<evidence type="ECO:0000259" key="2">
    <source>
        <dbReference type="PROSITE" id="PS50943"/>
    </source>
</evidence>
<feature type="domain" description="HTH cro/C1-type" evidence="2">
    <location>
        <begin position="17"/>
        <end position="71"/>
    </location>
</feature>
<dbReference type="InterPro" id="IPR010982">
    <property type="entry name" value="Lambda_DNA-bd_dom_sf"/>
</dbReference>
<reference evidence="3 4" key="1">
    <citation type="journal article" date="2021" name="ISME Commun">
        <title>Automated analysis of genomic sequences facilitates high-throughput and comprehensive description of bacteria.</title>
        <authorList>
            <person name="Hitch T.C.A."/>
        </authorList>
    </citation>
    <scope>NUCLEOTIDE SEQUENCE [LARGE SCALE GENOMIC DNA]</scope>
    <source>
        <strain evidence="3 4">Sanger_03</strain>
    </source>
</reference>
<keyword evidence="4" id="KW-1185">Reference proteome</keyword>
<dbReference type="RefSeq" id="WP_262574974.1">
    <property type="nucleotide sequence ID" value="NZ_JAOQJU010000003.1"/>
</dbReference>
<dbReference type="PANTHER" id="PTHR46558:SF11">
    <property type="entry name" value="HTH-TYPE TRANSCRIPTIONAL REGULATOR XRE"/>
    <property type="match status" value="1"/>
</dbReference>
<sequence length="120" mass="13754">MGSRVVSQGLMETGERIRKRRQELRWSQEYFAEKAGISVNTVIRIEGGQSATSIEVFEKIAEALKTDVNTLLGKTAAVPPEEKQLYHMACRIRRLDKNGQEIVMRTMDVLIDEIRRNSKF</sequence>
<gene>
    <name evidence="3" type="ORF">OCV99_05460</name>
</gene>
<evidence type="ECO:0000313" key="3">
    <source>
        <dbReference type="EMBL" id="MCU6686010.1"/>
    </source>
</evidence>
<name>A0ABT2RKW0_9FIRM</name>
<proteinExistence type="predicted"/>
<accession>A0ABT2RKW0</accession>
<dbReference type="CDD" id="cd00093">
    <property type="entry name" value="HTH_XRE"/>
    <property type="match status" value="1"/>
</dbReference>
<dbReference type="SMART" id="SM00530">
    <property type="entry name" value="HTH_XRE"/>
    <property type="match status" value="1"/>
</dbReference>
<evidence type="ECO:0000256" key="1">
    <source>
        <dbReference type="ARBA" id="ARBA00023125"/>
    </source>
</evidence>
<organism evidence="3 4">
    <name type="scientific">Dorea acetigenes</name>
    <dbReference type="NCBI Taxonomy" id="2981787"/>
    <lineage>
        <taxon>Bacteria</taxon>
        <taxon>Bacillati</taxon>
        <taxon>Bacillota</taxon>
        <taxon>Clostridia</taxon>
        <taxon>Lachnospirales</taxon>
        <taxon>Lachnospiraceae</taxon>
        <taxon>Dorea</taxon>
    </lineage>
</organism>
<dbReference type="Gene3D" id="1.10.260.40">
    <property type="entry name" value="lambda repressor-like DNA-binding domains"/>
    <property type="match status" value="1"/>
</dbReference>
<comment type="caution">
    <text evidence="3">The sequence shown here is derived from an EMBL/GenBank/DDBJ whole genome shotgun (WGS) entry which is preliminary data.</text>
</comment>